<feature type="transmembrane region" description="Helical" evidence="1">
    <location>
        <begin position="310"/>
        <end position="329"/>
    </location>
</feature>
<keyword evidence="1" id="KW-0812">Transmembrane</keyword>
<evidence type="ECO:0000259" key="2">
    <source>
        <dbReference type="Pfam" id="PF19254"/>
    </source>
</evidence>
<accession>A0A6C0CM95</accession>
<keyword evidence="1" id="KW-0472">Membrane</keyword>
<protein>
    <recommendedName>
        <fullName evidence="2">DUF5901 domain-containing protein</fullName>
    </recommendedName>
</protein>
<proteinExistence type="predicted"/>
<reference evidence="3" key="1">
    <citation type="journal article" date="2020" name="Nature">
        <title>Giant virus diversity and host interactions through global metagenomics.</title>
        <authorList>
            <person name="Schulz F."/>
            <person name="Roux S."/>
            <person name="Paez-Espino D."/>
            <person name="Jungbluth S."/>
            <person name="Walsh D.A."/>
            <person name="Denef V.J."/>
            <person name="McMahon K.D."/>
            <person name="Konstantinidis K.T."/>
            <person name="Eloe-Fadrosh E.A."/>
            <person name="Kyrpides N.C."/>
            <person name="Woyke T."/>
        </authorList>
    </citation>
    <scope>NUCLEOTIDE SEQUENCE</scope>
    <source>
        <strain evidence="3">GVMAG-M-3300021389-45</strain>
    </source>
</reference>
<evidence type="ECO:0000256" key="1">
    <source>
        <dbReference type="SAM" id="Phobius"/>
    </source>
</evidence>
<feature type="domain" description="DUF5901" evidence="2">
    <location>
        <begin position="4"/>
        <end position="100"/>
    </location>
</feature>
<name>A0A6C0CM95_9ZZZZ</name>
<evidence type="ECO:0000313" key="3">
    <source>
        <dbReference type="EMBL" id="QHT05571.1"/>
    </source>
</evidence>
<dbReference type="AlphaFoldDB" id="A0A6C0CM95"/>
<sequence length="337" mass="37256">MSVYTLDIDSSERDPTSYPNPGDYVVELRHPIYDVKKLSIVSARIHASQFLINNRNKTFDFVVHGSSDTVATVTLSTGNYSGRTLVTELQTKVNDALGGAYISSPITFTYDKDKNEIAITSLSSAAPAGSEFSFKFYDGVNGYHSSVATEGYTTPHDIFGLPASNIRSNTTDLEAQGLLITGSINLQGPDALIIKISNGADELTKTVYSDTPFYTGRILMCGDVINYSGVDDAVEHNFDTGAQNISKLRVQFFYSSNNRLIPYDFRNANHILKLNIECSTDKLQNVPKVDKKFELPPPIRIPSIEDPNRWNGMVYIFAIIVAGIFFIFVSKPKKLSE</sequence>
<dbReference type="EMBL" id="MN739457">
    <property type="protein sequence ID" value="QHT05571.1"/>
    <property type="molecule type" value="Genomic_DNA"/>
</dbReference>
<dbReference type="InterPro" id="IPR045420">
    <property type="entry name" value="DUF5901"/>
</dbReference>
<dbReference type="Pfam" id="PF19254">
    <property type="entry name" value="DUF5901"/>
    <property type="match status" value="1"/>
</dbReference>
<keyword evidence="1" id="KW-1133">Transmembrane helix</keyword>
<organism evidence="3">
    <name type="scientific">viral metagenome</name>
    <dbReference type="NCBI Taxonomy" id="1070528"/>
    <lineage>
        <taxon>unclassified sequences</taxon>
        <taxon>metagenomes</taxon>
        <taxon>organismal metagenomes</taxon>
    </lineage>
</organism>